<feature type="binding site" evidence="9">
    <location>
        <begin position="46"/>
        <end position="47"/>
    </location>
    <ligand>
        <name>FMN</name>
        <dbReference type="ChEBI" id="CHEBI:58210"/>
    </ligand>
</feature>
<keyword evidence="12" id="KW-1185">Reference proteome</keyword>
<dbReference type="RefSeq" id="WP_184202764.1">
    <property type="nucleotide sequence ID" value="NZ_JACHGW010000005.1"/>
</dbReference>
<dbReference type="CDD" id="cd04740">
    <property type="entry name" value="DHOD_1B_like"/>
    <property type="match status" value="1"/>
</dbReference>
<feature type="binding site" evidence="9">
    <location>
        <position position="100"/>
    </location>
    <ligand>
        <name>FMN</name>
        <dbReference type="ChEBI" id="CHEBI:58210"/>
    </ligand>
</feature>
<dbReference type="InterPro" id="IPR024920">
    <property type="entry name" value="Dihydroorotate_DH_1"/>
</dbReference>
<sequence length="302" mass="31432">MAVNLEVKIGSLTMRTPVTTGSGTFGFGSETKDLVDLSKLGAVCVKATTRERRLGNPPARMCETASGVLNAIGLQNGGIENYILEKLPYLRQFDVPIIVNVPGESPDDFAYVARRLTESGGADAIELNISCPNVSHGLDYATQPHLTAEVVAAVKAVTDLPIIAKLSPNVTDIRPIAKAAEDAGADAISLINTVIGTAIDARKRTFKLANKTGGLSGPAIKPIALLAVYRVAQTVNVPIIGMGGIMNATDAVEFLLAGATAVAAGTVNFVNPLAAIEIADGIADYLEKNGFTDVHELIGAVQ</sequence>
<comment type="pathway">
    <text evidence="2 9">Pyrimidine metabolism; UMP biosynthesis via de novo pathway.</text>
</comment>
<dbReference type="EMBL" id="JACHGW010000005">
    <property type="protein sequence ID" value="MBB6052948.1"/>
    <property type="molecule type" value="Genomic_DNA"/>
</dbReference>
<dbReference type="Proteomes" id="UP000520814">
    <property type="component" value="Unassembled WGS sequence"/>
</dbReference>
<dbReference type="UniPathway" id="UPA00070"/>
<proteinExistence type="inferred from homology"/>
<evidence type="ECO:0000256" key="4">
    <source>
        <dbReference type="ARBA" id="ARBA00022490"/>
    </source>
</evidence>
<dbReference type="GO" id="GO:0006207">
    <property type="term" value="P:'de novo' pyrimidine nucleobase biosynthetic process"/>
    <property type="evidence" value="ECO:0007669"/>
    <property type="project" value="InterPro"/>
</dbReference>
<organism evidence="11 12">
    <name type="scientific">Armatimonas rosea</name>
    <dbReference type="NCBI Taxonomy" id="685828"/>
    <lineage>
        <taxon>Bacteria</taxon>
        <taxon>Bacillati</taxon>
        <taxon>Armatimonadota</taxon>
        <taxon>Armatimonadia</taxon>
        <taxon>Armatimonadales</taxon>
        <taxon>Armatimonadaceae</taxon>
        <taxon>Armatimonas</taxon>
    </lineage>
</organism>
<dbReference type="EC" id="1.3.-.-" evidence="9"/>
<feature type="binding site" evidence="9">
    <location>
        <position position="128"/>
    </location>
    <ligand>
        <name>FMN</name>
        <dbReference type="ChEBI" id="CHEBI:58210"/>
    </ligand>
</feature>
<feature type="binding site" evidence="9">
    <location>
        <begin position="192"/>
        <end position="193"/>
    </location>
    <ligand>
        <name>substrate</name>
    </ligand>
</feature>
<feature type="binding site" evidence="9">
    <location>
        <position position="22"/>
    </location>
    <ligand>
        <name>FMN</name>
        <dbReference type="ChEBI" id="CHEBI:58210"/>
    </ligand>
</feature>
<evidence type="ECO:0000256" key="3">
    <source>
        <dbReference type="ARBA" id="ARBA00008008"/>
    </source>
</evidence>
<dbReference type="PIRSF" id="PIRSF000164">
    <property type="entry name" value="DHO_oxidase"/>
    <property type="match status" value="1"/>
</dbReference>
<dbReference type="InterPro" id="IPR012135">
    <property type="entry name" value="Dihydroorotate_DH_1_2"/>
</dbReference>
<evidence type="ECO:0000256" key="2">
    <source>
        <dbReference type="ARBA" id="ARBA00004725"/>
    </source>
</evidence>
<feature type="binding site" evidence="9">
    <location>
        <position position="165"/>
    </location>
    <ligand>
        <name>FMN</name>
        <dbReference type="ChEBI" id="CHEBI:58210"/>
    </ligand>
</feature>
<dbReference type="SUPFAM" id="SSF51395">
    <property type="entry name" value="FMN-linked oxidoreductases"/>
    <property type="match status" value="1"/>
</dbReference>
<dbReference type="PROSITE" id="PS00912">
    <property type="entry name" value="DHODEHASE_2"/>
    <property type="match status" value="1"/>
</dbReference>
<evidence type="ECO:0000256" key="8">
    <source>
        <dbReference type="ARBA" id="ARBA00023002"/>
    </source>
</evidence>
<dbReference type="InterPro" id="IPR001295">
    <property type="entry name" value="Dihydroorotate_DH_CS"/>
</dbReference>
<evidence type="ECO:0000259" key="10">
    <source>
        <dbReference type="Pfam" id="PF01180"/>
    </source>
</evidence>
<dbReference type="Pfam" id="PF01180">
    <property type="entry name" value="DHO_dh"/>
    <property type="match status" value="1"/>
</dbReference>
<comment type="caution">
    <text evidence="11">The sequence shown here is derived from an EMBL/GenBank/DDBJ whole genome shotgun (WGS) entry which is preliminary data.</text>
</comment>
<feature type="binding site" evidence="9">
    <location>
        <begin position="70"/>
        <end position="74"/>
    </location>
    <ligand>
        <name>substrate</name>
    </ligand>
</feature>
<feature type="binding site" evidence="9">
    <location>
        <position position="46"/>
    </location>
    <ligand>
        <name>substrate</name>
    </ligand>
</feature>
<dbReference type="InterPro" id="IPR050074">
    <property type="entry name" value="DHO_dehydrogenase"/>
</dbReference>
<dbReference type="GO" id="GO:0005737">
    <property type="term" value="C:cytoplasm"/>
    <property type="evidence" value="ECO:0007669"/>
    <property type="project" value="UniProtKB-SubCell"/>
</dbReference>
<dbReference type="FunFam" id="3.20.20.70:FF:000027">
    <property type="entry name" value="Dihydropyrimidine dehydrogenase [NADP(+)]"/>
    <property type="match status" value="1"/>
</dbReference>
<dbReference type="InterPro" id="IPR005720">
    <property type="entry name" value="Dihydroorotate_DH_cat"/>
</dbReference>
<dbReference type="InterPro" id="IPR049622">
    <property type="entry name" value="Dihydroorotate_DH_I"/>
</dbReference>
<gene>
    <name evidence="9" type="primary">pyrD</name>
    <name evidence="11" type="ORF">HNQ39_004780</name>
</gene>
<comment type="similarity">
    <text evidence="3 9">Belongs to the dihydroorotate dehydrogenase family. Type 1 subfamily.</text>
</comment>
<keyword evidence="8 9" id="KW-0560">Oxidoreductase</keyword>
<reference evidence="11 12" key="1">
    <citation type="submission" date="2020-08" db="EMBL/GenBank/DDBJ databases">
        <title>Genomic Encyclopedia of Type Strains, Phase IV (KMG-IV): sequencing the most valuable type-strain genomes for metagenomic binning, comparative biology and taxonomic classification.</title>
        <authorList>
            <person name="Goeker M."/>
        </authorList>
    </citation>
    <scope>NUCLEOTIDE SEQUENCE [LARGE SCALE GENOMIC DNA]</scope>
    <source>
        <strain evidence="11 12">DSM 23562</strain>
    </source>
</reference>
<evidence type="ECO:0000313" key="11">
    <source>
        <dbReference type="EMBL" id="MBB6052948.1"/>
    </source>
</evidence>
<name>A0A7W9SVW9_ARMRO</name>
<evidence type="ECO:0000256" key="5">
    <source>
        <dbReference type="ARBA" id="ARBA00022630"/>
    </source>
</evidence>
<keyword evidence="7 9" id="KW-0665">Pyrimidine biosynthesis</keyword>
<dbReference type="NCBIfam" id="TIGR01037">
    <property type="entry name" value="pyrD_sub1_fam"/>
    <property type="match status" value="1"/>
</dbReference>
<dbReference type="PANTHER" id="PTHR48109">
    <property type="entry name" value="DIHYDROOROTATE DEHYDROGENASE (QUINONE), MITOCHONDRIAL-RELATED"/>
    <property type="match status" value="1"/>
</dbReference>
<feature type="binding site" evidence="9">
    <location>
        <position position="191"/>
    </location>
    <ligand>
        <name>FMN</name>
        <dbReference type="ChEBI" id="CHEBI:58210"/>
    </ligand>
</feature>
<dbReference type="HAMAP" id="MF_00224">
    <property type="entry name" value="DHO_dh_type1"/>
    <property type="match status" value="1"/>
</dbReference>
<protein>
    <recommendedName>
        <fullName evidence="9">Dihydroorotate dehydrogenase</fullName>
        <shortName evidence="9">DHOD</shortName>
        <shortName evidence="9">DHODase</shortName>
        <shortName evidence="9">DHOdehase</shortName>
        <ecNumber evidence="9">1.3.-.-</ecNumber>
    </recommendedName>
</protein>
<dbReference type="Gene3D" id="3.20.20.70">
    <property type="entry name" value="Aldolase class I"/>
    <property type="match status" value="1"/>
</dbReference>
<keyword evidence="5 9" id="KW-0285">Flavoprotein</keyword>
<dbReference type="PANTHER" id="PTHR48109:SF1">
    <property type="entry name" value="DIHYDROOROTATE DEHYDROGENASE (FUMARATE)"/>
    <property type="match status" value="1"/>
</dbReference>
<evidence type="ECO:0000256" key="7">
    <source>
        <dbReference type="ARBA" id="ARBA00022975"/>
    </source>
</evidence>
<dbReference type="GO" id="GO:0044205">
    <property type="term" value="P:'de novo' UMP biosynthetic process"/>
    <property type="evidence" value="ECO:0007669"/>
    <property type="project" value="UniProtKB-UniRule"/>
</dbReference>
<feature type="active site" description="Nucleophile" evidence="9">
    <location>
        <position position="131"/>
    </location>
</feature>
<evidence type="ECO:0000256" key="9">
    <source>
        <dbReference type="HAMAP-Rule" id="MF_00224"/>
    </source>
</evidence>
<comment type="cofactor">
    <cofactor evidence="9">
        <name>FMN</name>
        <dbReference type="ChEBI" id="CHEBI:58210"/>
    </cofactor>
    <text evidence="9">Binds 1 FMN per subunit.</text>
</comment>
<feature type="binding site" evidence="9">
    <location>
        <begin position="243"/>
        <end position="244"/>
    </location>
    <ligand>
        <name>FMN</name>
        <dbReference type="ChEBI" id="CHEBI:58210"/>
    </ligand>
</feature>
<dbReference type="InterPro" id="IPR013785">
    <property type="entry name" value="Aldolase_TIM"/>
</dbReference>
<accession>A0A7W9SVW9</accession>
<dbReference type="GO" id="GO:0004152">
    <property type="term" value="F:dihydroorotate dehydrogenase activity"/>
    <property type="evidence" value="ECO:0007669"/>
    <property type="project" value="UniProtKB-UniRule"/>
</dbReference>
<feature type="domain" description="Dihydroorotate dehydrogenase catalytic" evidence="10">
    <location>
        <begin position="5"/>
        <end position="286"/>
    </location>
</feature>
<keyword evidence="6 9" id="KW-0288">FMN</keyword>
<dbReference type="InterPro" id="IPR033888">
    <property type="entry name" value="DHOD_1B"/>
</dbReference>
<dbReference type="AlphaFoldDB" id="A0A7W9SVW9"/>
<feature type="binding site" evidence="9">
    <location>
        <position position="217"/>
    </location>
    <ligand>
        <name>FMN</name>
        <dbReference type="ChEBI" id="CHEBI:58210"/>
    </ligand>
</feature>
<keyword evidence="4 9" id="KW-0963">Cytoplasm</keyword>
<dbReference type="NCBIfam" id="NF005574">
    <property type="entry name" value="PRK07259.1"/>
    <property type="match status" value="1"/>
</dbReference>
<feature type="binding site" evidence="9">
    <location>
        <position position="128"/>
    </location>
    <ligand>
        <name>substrate</name>
    </ligand>
</feature>
<feature type="binding site" evidence="9">
    <location>
        <begin position="265"/>
        <end position="266"/>
    </location>
    <ligand>
        <name>FMN</name>
        <dbReference type="ChEBI" id="CHEBI:58210"/>
    </ligand>
</feature>
<evidence type="ECO:0000256" key="1">
    <source>
        <dbReference type="ARBA" id="ARBA00004496"/>
    </source>
</evidence>
<comment type="catalytic activity">
    <reaction evidence="9">
        <text>(S)-dihydroorotate + A = orotate + AH2</text>
        <dbReference type="Rhea" id="RHEA:18073"/>
        <dbReference type="ChEBI" id="CHEBI:13193"/>
        <dbReference type="ChEBI" id="CHEBI:17499"/>
        <dbReference type="ChEBI" id="CHEBI:30839"/>
        <dbReference type="ChEBI" id="CHEBI:30864"/>
    </reaction>
</comment>
<evidence type="ECO:0000256" key="6">
    <source>
        <dbReference type="ARBA" id="ARBA00022643"/>
    </source>
</evidence>
<comment type="function">
    <text evidence="9">Catalyzes the conversion of dihydroorotate to orotate.</text>
</comment>
<comment type="subcellular location">
    <subcellularLocation>
        <location evidence="1 9">Cytoplasm</location>
    </subcellularLocation>
</comment>
<evidence type="ECO:0000313" key="12">
    <source>
        <dbReference type="Proteomes" id="UP000520814"/>
    </source>
</evidence>